<dbReference type="GO" id="GO:0017116">
    <property type="term" value="F:single-stranded DNA helicase activity"/>
    <property type="evidence" value="ECO:0007669"/>
    <property type="project" value="TreeGrafter"/>
</dbReference>
<evidence type="ECO:0000256" key="2">
    <source>
        <dbReference type="ARBA" id="ARBA00008010"/>
    </source>
</evidence>
<feature type="domain" description="MCM C-terminal AAA(+) ATPase" evidence="16">
    <location>
        <begin position="309"/>
        <end position="520"/>
    </location>
</feature>
<evidence type="ECO:0000256" key="11">
    <source>
        <dbReference type="ARBA" id="ARBA00023242"/>
    </source>
</evidence>
<reference evidence="17" key="1">
    <citation type="submission" date="2019-07" db="EMBL/GenBank/DDBJ databases">
        <title>Annotation for the trematode Paragonimus miyazaki's.</title>
        <authorList>
            <person name="Choi Y.-J."/>
        </authorList>
    </citation>
    <scope>NUCLEOTIDE SEQUENCE</scope>
    <source>
        <strain evidence="17">Japan</strain>
    </source>
</reference>
<evidence type="ECO:0000313" key="18">
    <source>
        <dbReference type="Proteomes" id="UP000822476"/>
    </source>
</evidence>
<evidence type="ECO:0000256" key="14">
    <source>
        <dbReference type="ARBA" id="ARBA00047995"/>
    </source>
</evidence>
<keyword evidence="7" id="KW-0347">Helicase</keyword>
<evidence type="ECO:0000256" key="10">
    <source>
        <dbReference type="ARBA" id="ARBA00023204"/>
    </source>
</evidence>
<dbReference type="SMART" id="SM00350">
    <property type="entry name" value="MCM"/>
    <property type="match status" value="1"/>
</dbReference>
<gene>
    <name evidence="17" type="ORF">EG68_07233</name>
</gene>
<evidence type="ECO:0000256" key="7">
    <source>
        <dbReference type="ARBA" id="ARBA00022806"/>
    </source>
</evidence>
<evidence type="ECO:0000256" key="8">
    <source>
        <dbReference type="ARBA" id="ARBA00022840"/>
    </source>
</evidence>
<dbReference type="InterPro" id="IPR001208">
    <property type="entry name" value="MCM_dom"/>
</dbReference>
<evidence type="ECO:0000313" key="17">
    <source>
        <dbReference type="EMBL" id="KAF7233736.1"/>
    </source>
</evidence>
<dbReference type="Pfam" id="PF17207">
    <property type="entry name" value="MCM_OB"/>
    <property type="match status" value="1"/>
</dbReference>
<dbReference type="AlphaFoldDB" id="A0A8S9YBU4"/>
<organism evidence="17 18">
    <name type="scientific">Paragonimus skrjabini miyazakii</name>
    <dbReference type="NCBI Taxonomy" id="59628"/>
    <lineage>
        <taxon>Eukaryota</taxon>
        <taxon>Metazoa</taxon>
        <taxon>Spiralia</taxon>
        <taxon>Lophotrochozoa</taxon>
        <taxon>Platyhelminthes</taxon>
        <taxon>Trematoda</taxon>
        <taxon>Digenea</taxon>
        <taxon>Plagiorchiida</taxon>
        <taxon>Troglotremata</taxon>
        <taxon>Troglotrematidae</taxon>
        <taxon>Paragonimus</taxon>
    </lineage>
</organism>
<protein>
    <recommendedName>
        <fullName evidence="12">DNA helicase MCM9</fullName>
        <ecNumber evidence="3">3.6.4.12</ecNumber>
    </recommendedName>
    <alternativeName>
        <fullName evidence="13">Minichromosome maintenance 9</fullName>
    </alternativeName>
</protein>
<keyword evidence="8 15" id="KW-0067">ATP-binding</keyword>
<dbReference type="GO" id="GO:0003697">
    <property type="term" value="F:single-stranded DNA binding"/>
    <property type="evidence" value="ECO:0007669"/>
    <property type="project" value="TreeGrafter"/>
</dbReference>
<proteinExistence type="inferred from homology"/>
<comment type="catalytic activity">
    <reaction evidence="14">
        <text>ATP + H2O = ADP + phosphate + H(+)</text>
        <dbReference type="Rhea" id="RHEA:13065"/>
        <dbReference type="ChEBI" id="CHEBI:15377"/>
        <dbReference type="ChEBI" id="CHEBI:15378"/>
        <dbReference type="ChEBI" id="CHEBI:30616"/>
        <dbReference type="ChEBI" id="CHEBI:43474"/>
        <dbReference type="ChEBI" id="CHEBI:456216"/>
        <dbReference type="EC" id="3.6.4.12"/>
    </reaction>
</comment>
<dbReference type="GO" id="GO:0005524">
    <property type="term" value="F:ATP binding"/>
    <property type="evidence" value="ECO:0007669"/>
    <property type="project" value="UniProtKB-KW"/>
</dbReference>
<dbReference type="InterPro" id="IPR058768">
    <property type="entry name" value="MCM9_N"/>
</dbReference>
<dbReference type="SUPFAM" id="SSF52540">
    <property type="entry name" value="P-loop containing nucleoside triphosphate hydrolases"/>
    <property type="match status" value="1"/>
</dbReference>
<evidence type="ECO:0000256" key="6">
    <source>
        <dbReference type="ARBA" id="ARBA00022801"/>
    </source>
</evidence>
<dbReference type="SUPFAM" id="SSF50249">
    <property type="entry name" value="Nucleic acid-binding proteins"/>
    <property type="match status" value="1"/>
</dbReference>
<dbReference type="Proteomes" id="UP000822476">
    <property type="component" value="Unassembled WGS sequence"/>
</dbReference>
<dbReference type="EC" id="3.6.4.12" evidence="3"/>
<evidence type="ECO:0000256" key="9">
    <source>
        <dbReference type="ARBA" id="ARBA00023125"/>
    </source>
</evidence>
<dbReference type="PROSITE" id="PS50051">
    <property type="entry name" value="MCM_2"/>
    <property type="match status" value="1"/>
</dbReference>
<dbReference type="EMBL" id="JTDE01020845">
    <property type="protein sequence ID" value="KAF7233736.1"/>
    <property type="molecule type" value="Genomic_DNA"/>
</dbReference>
<evidence type="ECO:0000256" key="1">
    <source>
        <dbReference type="ARBA" id="ARBA00004123"/>
    </source>
</evidence>
<dbReference type="OrthoDB" id="271325at2759"/>
<dbReference type="GO" id="GO:0016787">
    <property type="term" value="F:hydrolase activity"/>
    <property type="evidence" value="ECO:0007669"/>
    <property type="project" value="UniProtKB-KW"/>
</dbReference>
<dbReference type="InterPro" id="IPR027417">
    <property type="entry name" value="P-loop_NTPase"/>
</dbReference>
<evidence type="ECO:0000256" key="15">
    <source>
        <dbReference type="RuleBase" id="RU004070"/>
    </source>
</evidence>
<name>A0A8S9YBU4_9TREM</name>
<dbReference type="InterPro" id="IPR012340">
    <property type="entry name" value="NA-bd_OB-fold"/>
</dbReference>
<comment type="similarity">
    <text evidence="2 15">Belongs to the MCM family.</text>
</comment>
<comment type="caution">
    <text evidence="17">The sequence shown here is derived from an EMBL/GenBank/DDBJ whole genome shotgun (WGS) entry which is preliminary data.</text>
</comment>
<dbReference type="GO" id="GO:0000724">
    <property type="term" value="P:double-strand break repair via homologous recombination"/>
    <property type="evidence" value="ECO:0007669"/>
    <property type="project" value="TreeGrafter"/>
</dbReference>
<evidence type="ECO:0000256" key="13">
    <source>
        <dbReference type="ARBA" id="ARBA00042301"/>
    </source>
</evidence>
<dbReference type="InterPro" id="IPR033762">
    <property type="entry name" value="MCM_OB"/>
</dbReference>
<keyword evidence="11" id="KW-0539">Nucleus</keyword>
<dbReference type="Gene3D" id="3.40.50.300">
    <property type="entry name" value="P-loop containing nucleotide triphosphate hydrolases"/>
    <property type="match status" value="1"/>
</dbReference>
<dbReference type="Pfam" id="PF17855">
    <property type="entry name" value="MCM_lid"/>
    <property type="match status" value="1"/>
</dbReference>
<keyword evidence="6" id="KW-0378">Hydrolase</keyword>
<dbReference type="Gene3D" id="2.40.50.140">
    <property type="entry name" value="Nucleic acid-binding proteins"/>
    <property type="match status" value="1"/>
</dbReference>
<dbReference type="PANTHER" id="PTHR11630">
    <property type="entry name" value="DNA REPLICATION LICENSING FACTOR MCM FAMILY MEMBER"/>
    <property type="match status" value="1"/>
</dbReference>
<evidence type="ECO:0000259" key="16">
    <source>
        <dbReference type="PROSITE" id="PS50051"/>
    </source>
</evidence>
<dbReference type="InterPro" id="IPR041562">
    <property type="entry name" value="MCM_lid"/>
</dbReference>
<dbReference type="Gene3D" id="2.20.28.10">
    <property type="match status" value="1"/>
</dbReference>
<dbReference type="PRINTS" id="PR01657">
    <property type="entry name" value="MCMFAMILY"/>
</dbReference>
<sequence>MPINLKDPRNRDYVSSLFCEYLQREHRSDLIRLATQPAHVHLSLVVHFNYLCEFDNLFSELLLIRPLDTLLLLDEGLRAALKLNCIESDKSTTHNPFLNVHTRLTALPVIPEVHRETIPWSSDVGKFIALRGTVSRVGPVQVLQGRIMYTCSKCGFQFYVDANFESHFSIKPPRFCPNRELPCSSPNLKPSPDRAFYAKNYQEVWIHERFRCLTVGVMPRSISASFEDDLLETVKPGDDVVINGIVTRRWQPPRDGVPCSILLWIKVNYVENLSELKTGVNASHVPSERVAEFESLWSKHNTFMDALESRNILLRSLCPEVCGMYLVKLSLALLLAGAPEWSCSTLEGNPDHLDLKPRIRGSPHILLIGDPGTAKSVLLRVATDISHRAVLTAATGTTAAGLTATAVRDANGWSLDAGALVLADGGLCAIDEFTALHGAHRSAVHEAMEQQTISLAKAGLVTRLNCRCSVLAAANPPPSTGGRTDEFGLPTPLLSRFDIIWRLADPLNSAYWDRKIANFVLKLDRTKPIRAKSRLKLWSTDRLREYFSWVRQEFKPQLSNSAANLLQRYYAWRRKYLAENDVYSQSTLHGRSTLRLLESLVRLTKAHARLMARSEAGIEDAIVVIAMMDASLQSTAAQGASPGITGFSSGLSTPEAVVFNDIPVDPKREYIEWSQSIQDALLKIDAKEVIACHEIEENDDSNNSTCSQEIEFGINEYDEENSPWNAGTVKSTLSSVPILASTQKTPLFRINALGAESIESLSSLHHWPSPLRKPLIPIKSTNQSICLSECTSADVEPDKISSTCTLKHASVTESRTDWQQRVSAKLSRFCSPSSIDDAVEPTGLSIGHDELERCLTKPEQSGCPRTFDFASCLPLDVQLTDEDFEIDL</sequence>
<evidence type="ECO:0000256" key="3">
    <source>
        <dbReference type="ARBA" id="ARBA00012551"/>
    </source>
</evidence>
<accession>A0A8S9YBU4</accession>
<keyword evidence="9 15" id="KW-0238">DNA-binding</keyword>
<evidence type="ECO:0000256" key="4">
    <source>
        <dbReference type="ARBA" id="ARBA00022741"/>
    </source>
</evidence>
<evidence type="ECO:0000256" key="5">
    <source>
        <dbReference type="ARBA" id="ARBA00022763"/>
    </source>
</evidence>
<dbReference type="InterPro" id="IPR003593">
    <property type="entry name" value="AAA+_ATPase"/>
</dbReference>
<dbReference type="Pfam" id="PF26066">
    <property type="entry name" value="MCM9_N"/>
    <property type="match status" value="1"/>
</dbReference>
<keyword evidence="18" id="KW-1185">Reference proteome</keyword>
<dbReference type="PANTHER" id="PTHR11630:SF48">
    <property type="entry name" value="DNA HELICASE MCM9"/>
    <property type="match status" value="1"/>
</dbReference>
<evidence type="ECO:0000256" key="12">
    <source>
        <dbReference type="ARBA" id="ARBA00041085"/>
    </source>
</evidence>
<keyword evidence="4 15" id="KW-0547">Nucleotide-binding</keyword>
<dbReference type="SMART" id="SM00382">
    <property type="entry name" value="AAA"/>
    <property type="match status" value="1"/>
</dbReference>
<dbReference type="Pfam" id="PF00493">
    <property type="entry name" value="MCM"/>
    <property type="match status" value="1"/>
</dbReference>
<dbReference type="GO" id="GO:0042555">
    <property type="term" value="C:MCM complex"/>
    <property type="evidence" value="ECO:0007669"/>
    <property type="project" value="TreeGrafter"/>
</dbReference>
<dbReference type="GO" id="GO:0005634">
    <property type="term" value="C:nucleus"/>
    <property type="evidence" value="ECO:0007669"/>
    <property type="project" value="UniProtKB-SubCell"/>
</dbReference>
<keyword evidence="10" id="KW-0234">DNA repair</keyword>
<keyword evidence="5" id="KW-0227">DNA damage</keyword>
<dbReference type="InterPro" id="IPR031327">
    <property type="entry name" value="MCM"/>
</dbReference>
<comment type="subcellular location">
    <subcellularLocation>
        <location evidence="1">Nucleus</location>
    </subcellularLocation>
</comment>